<feature type="compositionally biased region" description="Basic and acidic residues" evidence="1">
    <location>
        <begin position="1"/>
        <end position="20"/>
    </location>
</feature>
<evidence type="ECO:0008006" key="4">
    <source>
        <dbReference type="Google" id="ProtNLM"/>
    </source>
</evidence>
<organism evidence="2 3">
    <name type="scientific">Bacteriophage DSS3_VP1</name>
    <dbReference type="NCBI Taxonomy" id="2664196"/>
    <lineage>
        <taxon>Viruses</taxon>
        <taxon>Duplodnaviria</taxon>
        <taxon>Heunggongvirae</taxon>
        <taxon>Uroviricota</taxon>
        <taxon>Caudoviricetes</taxon>
        <taxon>Naomviridae</taxon>
        <taxon>Noahvirus</taxon>
        <taxon>Noahvirus arc</taxon>
    </lineage>
</organism>
<accession>A0A7S5KRN1</accession>
<name>A0A7S5KRN1_9CAUD</name>
<feature type="region of interest" description="Disordered" evidence="1">
    <location>
        <begin position="1"/>
        <end position="64"/>
    </location>
</feature>
<evidence type="ECO:0000313" key="2">
    <source>
        <dbReference type="EMBL" id="QGH74597.1"/>
    </source>
</evidence>
<feature type="compositionally biased region" description="Polar residues" evidence="1">
    <location>
        <begin position="205"/>
        <end position="220"/>
    </location>
</feature>
<gene>
    <name evidence="2" type="ORF">DSS3VP1_00029</name>
</gene>
<evidence type="ECO:0000313" key="3">
    <source>
        <dbReference type="Proteomes" id="UP000594402"/>
    </source>
</evidence>
<feature type="compositionally biased region" description="Acidic residues" evidence="1">
    <location>
        <begin position="23"/>
        <end position="55"/>
    </location>
</feature>
<keyword evidence="3" id="KW-1185">Reference proteome</keyword>
<feature type="region of interest" description="Disordered" evidence="1">
    <location>
        <begin position="198"/>
        <end position="234"/>
    </location>
</feature>
<sequence length="248" mass="28133">MAKTAEELEAELERLRKQLAGEESNENGETSEEETNEDETENEDNGEANEETNEETENKQLTEEEIKVAALKESLNKLDKKLKEEAKARAAAEKKLKDAEIERLRSEGKEAEALKAQMEQLEAELAVFRDENTALKRDRVLDDALSGVEFRNDRSRAMARREIVENLTQDENGSWVSKDGSSIDDYVTAYTELEDNSFLFKQKTNRGSQSQPGSTPNTGDETPKSILDVPQDQFMKQIEKKLRSQGLR</sequence>
<protein>
    <recommendedName>
        <fullName evidence="4">Scaffolding protein</fullName>
    </recommendedName>
</protein>
<evidence type="ECO:0000256" key="1">
    <source>
        <dbReference type="SAM" id="MobiDB-lite"/>
    </source>
</evidence>
<proteinExistence type="predicted"/>
<dbReference type="Proteomes" id="UP000594402">
    <property type="component" value="Segment"/>
</dbReference>
<reference evidence="2 3" key="1">
    <citation type="submission" date="2019-10" db="EMBL/GenBank/DDBJ databases">
        <title>Isolation and characterisation of a new family of globally distributed lytic roseophage, the Naomivirus.</title>
        <authorList>
            <person name="Rihtman B."/>
            <person name="Puxty R.J."/>
            <person name="Hapeshi A."/>
            <person name="Zhan Y."/>
            <person name="Michinevski S."/>
            <person name="Waterfield N.R."/>
            <person name="Chen F."/>
            <person name="Millard A.D."/>
            <person name="Scanlan D.J."/>
            <person name="Chen Y."/>
        </authorList>
    </citation>
    <scope>NUCLEOTIDE SEQUENCE [LARGE SCALE GENOMIC DNA]</scope>
</reference>
<dbReference type="EMBL" id="MN602266">
    <property type="protein sequence ID" value="QGH74597.1"/>
    <property type="molecule type" value="Genomic_DNA"/>
</dbReference>